<organism evidence="11 12">
    <name type="scientific">Lyophyllum shimeji</name>
    <name type="common">Hon-shimeji</name>
    <name type="synonym">Tricholoma shimeji</name>
    <dbReference type="NCBI Taxonomy" id="47721"/>
    <lineage>
        <taxon>Eukaryota</taxon>
        <taxon>Fungi</taxon>
        <taxon>Dikarya</taxon>
        <taxon>Basidiomycota</taxon>
        <taxon>Agaricomycotina</taxon>
        <taxon>Agaricomycetes</taxon>
        <taxon>Agaricomycetidae</taxon>
        <taxon>Agaricales</taxon>
        <taxon>Tricholomatineae</taxon>
        <taxon>Lyophyllaceae</taxon>
        <taxon>Lyophyllum</taxon>
    </lineage>
</organism>
<dbReference type="GO" id="GO:0005737">
    <property type="term" value="C:cytoplasm"/>
    <property type="evidence" value="ECO:0007669"/>
    <property type="project" value="TreeGrafter"/>
</dbReference>
<evidence type="ECO:0000256" key="8">
    <source>
        <dbReference type="RuleBase" id="RU003560"/>
    </source>
</evidence>
<dbReference type="CDD" id="cd00610">
    <property type="entry name" value="OAT_like"/>
    <property type="match status" value="1"/>
</dbReference>
<keyword evidence="5 9" id="KW-0032">Aminotransferase</keyword>
<dbReference type="SUPFAM" id="SSF53383">
    <property type="entry name" value="PLP-dependent transferases"/>
    <property type="match status" value="1"/>
</dbReference>
<dbReference type="GO" id="GO:0042802">
    <property type="term" value="F:identical protein binding"/>
    <property type="evidence" value="ECO:0007669"/>
    <property type="project" value="TreeGrafter"/>
</dbReference>
<feature type="compositionally biased region" description="Polar residues" evidence="10">
    <location>
        <begin position="1"/>
        <end position="19"/>
    </location>
</feature>
<comment type="similarity">
    <text evidence="3 8">Belongs to the class-III pyridoxal-phosphate-dependent aminotransferase family.</text>
</comment>
<comment type="pathway">
    <text evidence="2 9">Amino-acid biosynthesis; L-proline biosynthesis; L-glutamate 5-semialdehyde from L-ornithine: step 1/1.</text>
</comment>
<evidence type="ECO:0000256" key="2">
    <source>
        <dbReference type="ARBA" id="ARBA00004998"/>
    </source>
</evidence>
<dbReference type="InterPro" id="IPR010164">
    <property type="entry name" value="Orn_aminotrans"/>
</dbReference>
<dbReference type="EC" id="2.6.1.13" evidence="4 9"/>
<proteinExistence type="inferred from homology"/>
<evidence type="ECO:0000256" key="7">
    <source>
        <dbReference type="ARBA" id="ARBA00022898"/>
    </source>
</evidence>
<sequence length="476" mass="51351">MAPTAVTQSVSNGNSTNGKHQVLKPTVVKGTPEVHLTSADVISLEHEYGAHNDDYHPLPVVFDSAKGAKVWDPEGKEYIDMLSAYSAVNQGHCHPKIVATLIEQAQKLTLSSRAFYNSVFGRFAQQITEMFGYDMVLPMNTGAEAVETAVKLARKWAYMRKGVPEGKAIVLSVEGNFHGRTLGVISMSTDPESRGGFGPYLEGVGPTFVDDGKTRTIRFGSVEDLERALELYGKNVAAFLVEPIQGEAGIVVPEDGYLAKVHALCKKHNVLLICDEIQTGLCRTGKMLASQYDNIRPDVVLLGKALSGGVYPVSAVLADKDVMLCIRPGEHGSTYGGNPLGCAVAMTALRVLVEEKLADRAMALGEVFRSSILALKSPLVAKVRGRGLLNAVVIDESKSTKGRTAWQFCLLLKSRGVLAKPTHVNTVRFAPPLVISEEDLQKAVKIIGECLEDLDKLDEIPGDAQSEKGHVDTVTN</sequence>
<dbReference type="AlphaFoldDB" id="A0A9P3PWV0"/>
<reference evidence="11" key="1">
    <citation type="submission" date="2022-07" db="EMBL/GenBank/DDBJ databases">
        <title>The genome of Lyophyllum shimeji provides insight into the initial evolution of ectomycorrhizal fungal genome.</title>
        <authorList>
            <person name="Kobayashi Y."/>
            <person name="Shibata T."/>
            <person name="Hirakawa H."/>
            <person name="Shigenobu S."/>
            <person name="Nishiyama T."/>
            <person name="Yamada A."/>
            <person name="Hasebe M."/>
            <person name="Kawaguchi M."/>
        </authorList>
    </citation>
    <scope>NUCLEOTIDE SEQUENCE</scope>
    <source>
        <strain evidence="11">AT787</strain>
    </source>
</reference>
<dbReference type="Pfam" id="PF00202">
    <property type="entry name" value="Aminotran_3"/>
    <property type="match status" value="1"/>
</dbReference>
<dbReference type="GO" id="GO:0010121">
    <property type="term" value="P:L-arginine catabolic process to proline via ornithine"/>
    <property type="evidence" value="ECO:0007669"/>
    <property type="project" value="TreeGrafter"/>
</dbReference>
<dbReference type="OrthoDB" id="10261433at2759"/>
<evidence type="ECO:0000313" key="11">
    <source>
        <dbReference type="EMBL" id="GLB44475.1"/>
    </source>
</evidence>
<dbReference type="Gene3D" id="3.90.1150.10">
    <property type="entry name" value="Aspartate Aminotransferase, domain 1"/>
    <property type="match status" value="1"/>
</dbReference>
<dbReference type="EMBL" id="BRPK01000017">
    <property type="protein sequence ID" value="GLB44475.1"/>
    <property type="molecule type" value="Genomic_DNA"/>
</dbReference>
<dbReference type="PIRSF" id="PIRSF000521">
    <property type="entry name" value="Transaminase_4ab_Lys_Orn"/>
    <property type="match status" value="1"/>
</dbReference>
<keyword evidence="7 8" id="KW-0663">Pyridoxal phosphate</keyword>
<dbReference type="InterPro" id="IPR050103">
    <property type="entry name" value="Class-III_PLP-dep_AT"/>
</dbReference>
<dbReference type="GO" id="GO:0030170">
    <property type="term" value="F:pyridoxal phosphate binding"/>
    <property type="evidence" value="ECO:0007669"/>
    <property type="project" value="InterPro"/>
</dbReference>
<dbReference type="InterPro" id="IPR015421">
    <property type="entry name" value="PyrdxlP-dep_Trfase_major"/>
</dbReference>
<dbReference type="PROSITE" id="PS00600">
    <property type="entry name" value="AA_TRANSFER_CLASS_3"/>
    <property type="match status" value="1"/>
</dbReference>
<evidence type="ECO:0000256" key="4">
    <source>
        <dbReference type="ARBA" id="ARBA00012924"/>
    </source>
</evidence>
<keyword evidence="12" id="KW-1185">Reference proteome</keyword>
<dbReference type="GO" id="GO:0004587">
    <property type="term" value="F:ornithine aminotransferase activity"/>
    <property type="evidence" value="ECO:0007669"/>
    <property type="project" value="UniProtKB-EC"/>
</dbReference>
<feature type="region of interest" description="Disordered" evidence="10">
    <location>
        <begin position="1"/>
        <end position="20"/>
    </location>
</feature>
<evidence type="ECO:0000256" key="5">
    <source>
        <dbReference type="ARBA" id="ARBA00022576"/>
    </source>
</evidence>
<dbReference type="NCBIfam" id="TIGR01885">
    <property type="entry name" value="Orn_aminotrans"/>
    <property type="match status" value="1"/>
</dbReference>
<dbReference type="GO" id="GO:0019544">
    <property type="term" value="P:L-arginine catabolic process to L-glutamate"/>
    <property type="evidence" value="ECO:0007669"/>
    <property type="project" value="TreeGrafter"/>
</dbReference>
<dbReference type="PANTHER" id="PTHR11986">
    <property type="entry name" value="AMINOTRANSFERASE CLASS III"/>
    <property type="match status" value="1"/>
</dbReference>
<gene>
    <name evidence="11" type="primary">CAR2</name>
    <name evidence="11" type="ORF">LshimejAT787_1701020</name>
</gene>
<comment type="cofactor">
    <cofactor evidence="1 9">
        <name>pyridoxal 5'-phosphate</name>
        <dbReference type="ChEBI" id="CHEBI:597326"/>
    </cofactor>
</comment>
<dbReference type="InterPro" id="IPR005814">
    <property type="entry name" value="Aminotrans_3"/>
</dbReference>
<comment type="catalytic activity">
    <reaction evidence="9">
        <text>a 2-oxocarboxylate + L-ornithine = L-glutamate 5-semialdehyde + an L-alpha-amino acid</text>
        <dbReference type="Rhea" id="RHEA:13877"/>
        <dbReference type="ChEBI" id="CHEBI:35179"/>
        <dbReference type="ChEBI" id="CHEBI:46911"/>
        <dbReference type="ChEBI" id="CHEBI:58066"/>
        <dbReference type="ChEBI" id="CHEBI:59869"/>
        <dbReference type="EC" id="2.6.1.13"/>
    </reaction>
</comment>
<evidence type="ECO:0000256" key="9">
    <source>
        <dbReference type="RuleBase" id="RU365036"/>
    </source>
</evidence>
<dbReference type="FunFam" id="3.40.640.10:FF:000011">
    <property type="entry name" value="Ornithine aminotransferase"/>
    <property type="match status" value="1"/>
</dbReference>
<dbReference type="Proteomes" id="UP001063166">
    <property type="component" value="Unassembled WGS sequence"/>
</dbReference>
<keyword evidence="6 9" id="KW-0808">Transferase</keyword>
<protein>
    <recommendedName>
        <fullName evidence="4 9">Ornithine aminotransferase</fullName>
        <ecNumber evidence="4 9">2.6.1.13</ecNumber>
    </recommendedName>
</protein>
<dbReference type="FunFam" id="3.90.1150.10:FF:000152">
    <property type="entry name" value="Ornithine aminotransferase"/>
    <property type="match status" value="1"/>
</dbReference>
<evidence type="ECO:0000256" key="10">
    <source>
        <dbReference type="SAM" id="MobiDB-lite"/>
    </source>
</evidence>
<evidence type="ECO:0000256" key="1">
    <source>
        <dbReference type="ARBA" id="ARBA00001933"/>
    </source>
</evidence>
<evidence type="ECO:0000313" key="12">
    <source>
        <dbReference type="Proteomes" id="UP001063166"/>
    </source>
</evidence>
<evidence type="ECO:0000256" key="6">
    <source>
        <dbReference type="ARBA" id="ARBA00022679"/>
    </source>
</evidence>
<dbReference type="Gene3D" id="3.40.640.10">
    <property type="entry name" value="Type I PLP-dependent aspartate aminotransferase-like (Major domain)"/>
    <property type="match status" value="1"/>
</dbReference>
<name>A0A9P3PWV0_LYOSH</name>
<dbReference type="PANTHER" id="PTHR11986:SF18">
    <property type="entry name" value="ORNITHINE AMINOTRANSFERASE, MITOCHONDRIAL"/>
    <property type="match status" value="1"/>
</dbReference>
<dbReference type="InterPro" id="IPR049704">
    <property type="entry name" value="Aminotrans_3_PPA_site"/>
</dbReference>
<dbReference type="InterPro" id="IPR015422">
    <property type="entry name" value="PyrdxlP-dep_Trfase_small"/>
</dbReference>
<dbReference type="InterPro" id="IPR015424">
    <property type="entry name" value="PyrdxlP-dep_Trfase"/>
</dbReference>
<evidence type="ECO:0000256" key="3">
    <source>
        <dbReference type="ARBA" id="ARBA00008954"/>
    </source>
</evidence>
<comment type="caution">
    <text evidence="11">The sequence shown here is derived from an EMBL/GenBank/DDBJ whole genome shotgun (WGS) entry which is preliminary data.</text>
</comment>
<accession>A0A9P3PWV0</accession>